<evidence type="ECO:0000313" key="3">
    <source>
        <dbReference type="EMBL" id="OWQ51576.1"/>
    </source>
</evidence>
<name>A0A246HKD3_STEMA</name>
<feature type="transmembrane region" description="Helical" evidence="1">
    <location>
        <begin position="219"/>
        <end position="236"/>
    </location>
</feature>
<dbReference type="CDD" id="cd03396">
    <property type="entry name" value="PAP2_like_6"/>
    <property type="match status" value="1"/>
</dbReference>
<comment type="caution">
    <text evidence="3">The sequence shown here is derived from an EMBL/GenBank/DDBJ whole genome shotgun (WGS) entry which is preliminary data.</text>
</comment>
<feature type="transmembrane region" description="Helical" evidence="1">
    <location>
        <begin position="26"/>
        <end position="45"/>
    </location>
</feature>
<dbReference type="Pfam" id="PF01569">
    <property type="entry name" value="PAP2"/>
    <property type="match status" value="1"/>
</dbReference>
<evidence type="ECO:0000313" key="4">
    <source>
        <dbReference type="Proteomes" id="UP000198157"/>
    </source>
</evidence>
<feature type="transmembrane region" description="Helical" evidence="1">
    <location>
        <begin position="79"/>
        <end position="96"/>
    </location>
</feature>
<evidence type="ECO:0000259" key="2">
    <source>
        <dbReference type="Pfam" id="PF01569"/>
    </source>
</evidence>
<feature type="transmembrane region" description="Helical" evidence="1">
    <location>
        <begin position="108"/>
        <end position="125"/>
    </location>
</feature>
<evidence type="ECO:0000256" key="1">
    <source>
        <dbReference type="SAM" id="Phobius"/>
    </source>
</evidence>
<reference evidence="3 4" key="1">
    <citation type="submission" date="2017-06" db="EMBL/GenBank/DDBJ databases">
        <authorList>
            <person name="Kim H.J."/>
            <person name="Triplett B.A."/>
        </authorList>
    </citation>
    <scope>NUCLEOTIDE SEQUENCE [LARGE SCALE GENOMIC DNA]</scope>
    <source>
        <strain evidence="3 4">13146</strain>
    </source>
</reference>
<keyword evidence="1" id="KW-1133">Transmembrane helix</keyword>
<dbReference type="Proteomes" id="UP000198157">
    <property type="component" value="Unassembled WGS sequence"/>
</dbReference>
<dbReference type="AlphaFoldDB" id="A0A246HKD3"/>
<accession>A0A246HKD3</accession>
<dbReference type="SUPFAM" id="SSF48317">
    <property type="entry name" value="Acid phosphatase/Vanadium-dependent haloperoxidase"/>
    <property type="match status" value="1"/>
</dbReference>
<organism evidence="3 4">
    <name type="scientific">Stenotrophomonas maltophilia</name>
    <name type="common">Pseudomonas maltophilia</name>
    <name type="synonym">Xanthomonas maltophilia</name>
    <dbReference type="NCBI Taxonomy" id="40324"/>
    <lineage>
        <taxon>Bacteria</taxon>
        <taxon>Pseudomonadati</taxon>
        <taxon>Pseudomonadota</taxon>
        <taxon>Gammaproteobacteria</taxon>
        <taxon>Lysobacterales</taxon>
        <taxon>Lysobacteraceae</taxon>
        <taxon>Stenotrophomonas</taxon>
        <taxon>Stenotrophomonas maltophilia group</taxon>
    </lineage>
</organism>
<gene>
    <name evidence="3" type="ORF">CEE60_14790</name>
</gene>
<sequence>MFPASTVALSSVPAAATTPRFVRAHLWLPLAVTLLASAVLMGAGGDQWLADQLYRLEGQQWALQNAWVTTHLIHQAGKWASSAAALVAIMLCFHAWRSERAAAWRWPLLYLVLAVALGTGVVSLLKSLTNMDCPWDLARYGGSREFIGLFATRPAGMPRGVCFPGGHSSAGFAWVSLYFVALMMRPAWRWRGLAVGLLAGGLFGVSQQLRGAHFLSHDLWTLATCWAVSLGLYLLIEPVRLRECSTAPVSAQGEAA</sequence>
<feature type="domain" description="Phosphatidic acid phosphatase type 2/haloperoxidase" evidence="2">
    <location>
        <begin position="108"/>
        <end position="236"/>
    </location>
</feature>
<keyword evidence="1" id="KW-0472">Membrane</keyword>
<dbReference type="InterPro" id="IPR000326">
    <property type="entry name" value="PAP2/HPO"/>
</dbReference>
<keyword evidence="1" id="KW-0812">Transmembrane</keyword>
<protein>
    <recommendedName>
        <fullName evidence="2">Phosphatidic acid phosphatase type 2/haloperoxidase domain-containing protein</fullName>
    </recommendedName>
</protein>
<dbReference type="OrthoDB" id="7348799at2"/>
<feature type="transmembrane region" description="Helical" evidence="1">
    <location>
        <begin position="188"/>
        <end position="207"/>
    </location>
</feature>
<dbReference type="EMBL" id="NIVS01000040">
    <property type="protein sequence ID" value="OWQ51576.1"/>
    <property type="molecule type" value="Genomic_DNA"/>
</dbReference>
<proteinExistence type="predicted"/>
<dbReference type="InterPro" id="IPR036938">
    <property type="entry name" value="PAP2/HPO_sf"/>
</dbReference>